<dbReference type="RefSeq" id="WP_097158849.1">
    <property type="nucleotide sequence ID" value="NZ_JBEPMQ010000004.1"/>
</dbReference>
<keyword evidence="2" id="KW-1185">Reference proteome</keyword>
<dbReference type="Proteomes" id="UP000219546">
    <property type="component" value="Unassembled WGS sequence"/>
</dbReference>
<dbReference type="AlphaFoldDB" id="A0A285CUG2"/>
<reference evidence="1 2" key="1">
    <citation type="submission" date="2017-08" db="EMBL/GenBank/DDBJ databases">
        <authorList>
            <person name="de Groot N.N."/>
        </authorList>
    </citation>
    <scope>NUCLEOTIDE SEQUENCE [LARGE SCALE GENOMIC DNA]</scope>
    <source>
        <strain evidence="1 2">JC228</strain>
    </source>
</reference>
<evidence type="ECO:0000313" key="1">
    <source>
        <dbReference type="EMBL" id="SNX71154.1"/>
    </source>
</evidence>
<gene>
    <name evidence="1" type="ORF">SAMN05877753_1053</name>
</gene>
<name>A0A285CUG2_9BACI</name>
<dbReference type="EMBL" id="OAOP01000005">
    <property type="protein sequence ID" value="SNX71154.1"/>
    <property type="molecule type" value="Genomic_DNA"/>
</dbReference>
<sequence>MFDEFNPDLTLSMNQAIQAFKDENVKMDKNTLGFILTCLRDNAKDDEVYELLKKMVELIK</sequence>
<evidence type="ECO:0000313" key="2">
    <source>
        <dbReference type="Proteomes" id="UP000219546"/>
    </source>
</evidence>
<accession>A0A285CUG2</accession>
<organism evidence="1 2">
    <name type="scientific">Bacillus oleivorans</name>
    <dbReference type="NCBI Taxonomy" id="1448271"/>
    <lineage>
        <taxon>Bacteria</taxon>
        <taxon>Bacillati</taxon>
        <taxon>Bacillota</taxon>
        <taxon>Bacilli</taxon>
        <taxon>Bacillales</taxon>
        <taxon>Bacillaceae</taxon>
        <taxon>Bacillus</taxon>
    </lineage>
</organism>
<protein>
    <submittedName>
        <fullName evidence="1">Uncharacterized protein</fullName>
    </submittedName>
</protein>
<proteinExistence type="predicted"/>